<dbReference type="Proteomes" id="UP001364617">
    <property type="component" value="Unassembled WGS sequence"/>
</dbReference>
<reference evidence="2 3" key="1">
    <citation type="submission" date="2024-02" db="EMBL/GenBank/DDBJ databases">
        <title>Chromosome-level genome assembly of the Eurasian Minnow (Phoxinus phoxinus).</title>
        <authorList>
            <person name="Oriowo T.O."/>
            <person name="Martin S."/>
            <person name="Stange M."/>
            <person name="Chrysostomakis Y."/>
            <person name="Brown T."/>
            <person name="Winkler S."/>
            <person name="Kukowka S."/>
            <person name="Myers E.W."/>
            <person name="Bohne A."/>
        </authorList>
    </citation>
    <scope>NUCLEOTIDE SEQUENCE [LARGE SCALE GENOMIC DNA]</scope>
    <source>
        <strain evidence="2">ZFMK-TIS-60720</strain>
        <tissue evidence="2">Whole Organism</tissue>
    </source>
</reference>
<sequence>MDSDVTSSSTSPDDAVPEPVVSTPGSNKDESSQQGSGEMAAEVELKKLRVVQTPLGLMASLRLQRPVEN</sequence>
<accession>A0AAN9DI00</accession>
<gene>
    <name evidence="2" type="ORF">R3I93_004682</name>
</gene>
<keyword evidence="3" id="KW-1185">Reference proteome</keyword>
<evidence type="ECO:0000313" key="3">
    <source>
        <dbReference type="Proteomes" id="UP001364617"/>
    </source>
</evidence>
<proteinExistence type="predicted"/>
<evidence type="ECO:0000256" key="1">
    <source>
        <dbReference type="SAM" id="MobiDB-lite"/>
    </source>
</evidence>
<organism evidence="2 3">
    <name type="scientific">Phoxinus phoxinus</name>
    <name type="common">Eurasian minnow</name>
    <dbReference type="NCBI Taxonomy" id="58324"/>
    <lineage>
        <taxon>Eukaryota</taxon>
        <taxon>Metazoa</taxon>
        <taxon>Chordata</taxon>
        <taxon>Craniata</taxon>
        <taxon>Vertebrata</taxon>
        <taxon>Euteleostomi</taxon>
        <taxon>Actinopterygii</taxon>
        <taxon>Neopterygii</taxon>
        <taxon>Teleostei</taxon>
        <taxon>Ostariophysi</taxon>
        <taxon>Cypriniformes</taxon>
        <taxon>Leuciscidae</taxon>
        <taxon>Phoxininae</taxon>
        <taxon>Phoxinus</taxon>
    </lineage>
</organism>
<protein>
    <submittedName>
        <fullName evidence="2">Uncharacterized protein</fullName>
    </submittedName>
</protein>
<comment type="caution">
    <text evidence="2">The sequence shown here is derived from an EMBL/GenBank/DDBJ whole genome shotgun (WGS) entry which is preliminary data.</text>
</comment>
<evidence type="ECO:0000313" key="2">
    <source>
        <dbReference type="EMBL" id="KAK7172423.1"/>
    </source>
</evidence>
<feature type="compositionally biased region" description="Low complexity" evidence="1">
    <location>
        <begin position="1"/>
        <end position="14"/>
    </location>
</feature>
<dbReference type="AlphaFoldDB" id="A0AAN9DI00"/>
<dbReference type="EMBL" id="JAYKXH010000004">
    <property type="protein sequence ID" value="KAK7172423.1"/>
    <property type="molecule type" value="Genomic_DNA"/>
</dbReference>
<name>A0AAN9DI00_9TELE</name>
<feature type="region of interest" description="Disordered" evidence="1">
    <location>
        <begin position="1"/>
        <end position="40"/>
    </location>
</feature>